<gene>
    <name evidence="2" type="ORF">ACFPP9_24810</name>
</gene>
<name>A0ABW0Q3R4_9HYPH</name>
<evidence type="ECO:0000313" key="3">
    <source>
        <dbReference type="Proteomes" id="UP001596150"/>
    </source>
</evidence>
<organism evidence="2 3">
    <name type="scientific">Kaistia terrae</name>
    <dbReference type="NCBI Taxonomy" id="537017"/>
    <lineage>
        <taxon>Bacteria</taxon>
        <taxon>Pseudomonadati</taxon>
        <taxon>Pseudomonadota</taxon>
        <taxon>Alphaproteobacteria</taxon>
        <taxon>Hyphomicrobiales</taxon>
        <taxon>Kaistiaceae</taxon>
        <taxon>Kaistia</taxon>
    </lineage>
</organism>
<comment type="caution">
    <text evidence="2">The sequence shown here is derived from an EMBL/GenBank/DDBJ whole genome shotgun (WGS) entry which is preliminary data.</text>
</comment>
<protein>
    <submittedName>
        <fullName evidence="2">Uncharacterized protein</fullName>
    </submittedName>
</protein>
<dbReference type="EMBL" id="JBHSML010000031">
    <property type="protein sequence ID" value="MFC5519008.1"/>
    <property type="molecule type" value="Genomic_DNA"/>
</dbReference>
<evidence type="ECO:0000313" key="2">
    <source>
        <dbReference type="EMBL" id="MFC5519008.1"/>
    </source>
</evidence>
<accession>A0ABW0Q3R4</accession>
<dbReference type="Proteomes" id="UP001596150">
    <property type="component" value="Unassembled WGS sequence"/>
</dbReference>
<keyword evidence="1" id="KW-0732">Signal</keyword>
<proteinExistence type="predicted"/>
<feature type="signal peptide" evidence="1">
    <location>
        <begin position="1"/>
        <end position="20"/>
    </location>
</feature>
<evidence type="ECO:0000256" key="1">
    <source>
        <dbReference type="SAM" id="SignalP"/>
    </source>
</evidence>
<reference evidence="3" key="1">
    <citation type="journal article" date="2019" name="Int. J. Syst. Evol. Microbiol.">
        <title>The Global Catalogue of Microorganisms (GCM) 10K type strain sequencing project: providing services to taxonomists for standard genome sequencing and annotation.</title>
        <authorList>
            <consortium name="The Broad Institute Genomics Platform"/>
            <consortium name="The Broad Institute Genome Sequencing Center for Infectious Disease"/>
            <person name="Wu L."/>
            <person name="Ma J."/>
        </authorList>
    </citation>
    <scope>NUCLEOTIDE SEQUENCE [LARGE SCALE GENOMIC DNA]</scope>
    <source>
        <strain evidence="3">KACC 12633</strain>
    </source>
</reference>
<keyword evidence="3" id="KW-1185">Reference proteome</keyword>
<sequence length="98" mass="10389">MVMRTAIIAALLLASWPTLAAQPNPGWDPYSVCREAEGETASDEAPDEARAAALNTCMAAMKNGGSDAACDREVVKLPVDYRVLGDYLCKSAVLISTQ</sequence>
<feature type="chain" id="PRO_5046478404" evidence="1">
    <location>
        <begin position="21"/>
        <end position="98"/>
    </location>
</feature>
<dbReference type="RefSeq" id="WP_266346299.1">
    <property type="nucleotide sequence ID" value="NZ_JAPKNH010000015.1"/>
</dbReference>